<keyword evidence="4 6" id="KW-1133">Transmembrane helix</keyword>
<feature type="domain" description="ABC3 transporter permease C-terminal" evidence="7">
    <location>
        <begin position="668"/>
        <end position="781"/>
    </location>
</feature>
<dbReference type="EMBL" id="FOBB01000001">
    <property type="protein sequence ID" value="SEK93619.1"/>
    <property type="molecule type" value="Genomic_DNA"/>
</dbReference>
<feature type="transmembrane region" description="Helical" evidence="6">
    <location>
        <begin position="364"/>
        <end position="386"/>
    </location>
</feature>
<organism evidence="9 10">
    <name type="scientific">Chitinophaga rupis</name>
    <dbReference type="NCBI Taxonomy" id="573321"/>
    <lineage>
        <taxon>Bacteria</taxon>
        <taxon>Pseudomonadati</taxon>
        <taxon>Bacteroidota</taxon>
        <taxon>Chitinophagia</taxon>
        <taxon>Chitinophagales</taxon>
        <taxon>Chitinophagaceae</taxon>
        <taxon>Chitinophaga</taxon>
    </lineage>
</organism>
<dbReference type="AlphaFoldDB" id="A0A1H7L3K7"/>
<evidence type="ECO:0000256" key="2">
    <source>
        <dbReference type="ARBA" id="ARBA00022475"/>
    </source>
</evidence>
<feature type="domain" description="ABC3 transporter permease C-terminal" evidence="7">
    <location>
        <begin position="273"/>
        <end position="388"/>
    </location>
</feature>
<dbReference type="GO" id="GO:0005886">
    <property type="term" value="C:plasma membrane"/>
    <property type="evidence" value="ECO:0007669"/>
    <property type="project" value="UniProtKB-SubCell"/>
</dbReference>
<evidence type="ECO:0000256" key="5">
    <source>
        <dbReference type="ARBA" id="ARBA00023136"/>
    </source>
</evidence>
<gene>
    <name evidence="9" type="ORF">SAMN04488505_1011169</name>
</gene>
<comment type="subcellular location">
    <subcellularLocation>
        <location evidence="1">Cell membrane</location>
        <topology evidence="1">Multi-pass membrane protein</topology>
    </subcellularLocation>
</comment>
<evidence type="ECO:0000256" key="6">
    <source>
        <dbReference type="SAM" id="Phobius"/>
    </source>
</evidence>
<feature type="transmembrane region" description="Helical" evidence="6">
    <location>
        <begin position="748"/>
        <end position="769"/>
    </location>
</feature>
<keyword evidence="5 6" id="KW-0472">Membrane</keyword>
<keyword evidence="10" id="KW-1185">Reference proteome</keyword>
<dbReference type="STRING" id="573321.SAMN04488505_1011169"/>
<evidence type="ECO:0000256" key="1">
    <source>
        <dbReference type="ARBA" id="ARBA00004651"/>
    </source>
</evidence>
<feature type="transmembrane region" description="Helical" evidence="6">
    <location>
        <begin position="717"/>
        <end position="736"/>
    </location>
</feature>
<evidence type="ECO:0000259" key="7">
    <source>
        <dbReference type="Pfam" id="PF02687"/>
    </source>
</evidence>
<dbReference type="InterPro" id="IPR003838">
    <property type="entry name" value="ABC3_permease_C"/>
</dbReference>
<dbReference type="InterPro" id="IPR025857">
    <property type="entry name" value="MacB_PCD"/>
</dbReference>
<proteinExistence type="predicted"/>
<dbReference type="PANTHER" id="PTHR30572">
    <property type="entry name" value="MEMBRANE COMPONENT OF TRANSPORTER-RELATED"/>
    <property type="match status" value="1"/>
</dbReference>
<feature type="transmembrane region" description="Helical" evidence="6">
    <location>
        <begin position="322"/>
        <end position="344"/>
    </location>
</feature>
<feature type="transmembrane region" description="Helical" evidence="6">
    <location>
        <begin position="407"/>
        <end position="430"/>
    </location>
</feature>
<feature type="domain" description="MacB-like periplasmic core" evidence="8">
    <location>
        <begin position="472"/>
        <end position="585"/>
    </location>
</feature>
<evidence type="ECO:0000313" key="10">
    <source>
        <dbReference type="Proteomes" id="UP000198984"/>
    </source>
</evidence>
<keyword evidence="3 6" id="KW-0812">Transmembrane</keyword>
<accession>A0A1H7L3K7</accession>
<feature type="domain" description="MacB-like periplasmic core" evidence="8">
    <location>
        <begin position="20"/>
        <end position="232"/>
    </location>
</feature>
<dbReference type="Proteomes" id="UP000198984">
    <property type="component" value="Unassembled WGS sequence"/>
</dbReference>
<sequence length="788" mass="87775">MFRNYLKIAWRNLWRRKLFTVINVLGLAVGLTCVAFLVLCVQQMVVKDKFHKNLPNLYLLQTDSDNEKNVFPLLEVMLKDFPQVVNGSRVNHWDAPWISYNDKTISEEISYVDTGFLNVFTYPLKYGNTATALKDKSSIVLSAPVAEKLFGSQNPLGKVVTFADKRRFIVSAVMQPIPANASIQPKVLLWNKNLTDNKDFSPMADWYNCFTSSYVLLRPGADVAAIEKQLKKIVATRFAEGAKDRVMHLLPYREYAKKYGALNFDFYVYGLTCIAVFILLLVAINLVNLNMAVSFTRVQEVAVRKVLGSGRRAILMQFFTEVGLMVCIALLLAWSMAFIMLPVLNEQLNGLQITAAMLYQPSFIGIWLLTGALLTLVAGGYPAAYISALKLANAVKGRLQAAPQKAYLRQGLIIAQFVIAVVFIAGSLIMQQQVRYMKQGDVRFNKEQVLTVKLDLDFMDTAQARSGINHLITQLQQQAAVSNVSTSQCVPGQFWENYNTFVADDNSSKELGMRQTGIDNGFVPTYGIRILQGRNFSADMALDKEAVLINETAMKNLGWISIEGKSIHAKGGKESLRVIGVTDDYHYRSLAGSIEPLIHFFAGKTAMQPSYNYLSISIKPQQAAPVIALLKKAFSQMPAYREFTYSFADEVFNKQYKTIEGILTLIRFFTIVSVLIACAGIFALVALAAQQRTREIGIRKVLGASIVSLVSLLSKDLLKLVGIAILIAAPLAWWAMQRWLQDFAYRITISWWLLVGAGMATLAIALLTVSVQAIKAALMNPVKALKTE</sequence>
<dbReference type="PANTHER" id="PTHR30572:SF18">
    <property type="entry name" value="ABC-TYPE MACROLIDE FAMILY EXPORT SYSTEM PERMEASE COMPONENT 2"/>
    <property type="match status" value="1"/>
</dbReference>
<feature type="transmembrane region" description="Helical" evidence="6">
    <location>
        <begin position="665"/>
        <end position="689"/>
    </location>
</feature>
<feature type="transmembrane region" description="Helical" evidence="6">
    <location>
        <begin position="266"/>
        <end position="287"/>
    </location>
</feature>
<dbReference type="Pfam" id="PF12704">
    <property type="entry name" value="MacB_PCD"/>
    <property type="match status" value="2"/>
</dbReference>
<dbReference type="Pfam" id="PF02687">
    <property type="entry name" value="FtsX"/>
    <property type="match status" value="2"/>
</dbReference>
<dbReference type="RefSeq" id="WP_089907351.1">
    <property type="nucleotide sequence ID" value="NZ_FOBB01000001.1"/>
</dbReference>
<protein>
    <submittedName>
        <fullName evidence="9">Putative ABC transport system permease protein</fullName>
    </submittedName>
</protein>
<dbReference type="GO" id="GO:0022857">
    <property type="term" value="F:transmembrane transporter activity"/>
    <property type="evidence" value="ECO:0007669"/>
    <property type="project" value="TreeGrafter"/>
</dbReference>
<reference evidence="9 10" key="1">
    <citation type="submission" date="2016-10" db="EMBL/GenBank/DDBJ databases">
        <authorList>
            <person name="de Groot N.N."/>
        </authorList>
    </citation>
    <scope>NUCLEOTIDE SEQUENCE [LARGE SCALE GENOMIC DNA]</scope>
    <source>
        <strain evidence="9 10">DSM 21039</strain>
    </source>
</reference>
<dbReference type="OrthoDB" id="5933722at2"/>
<evidence type="ECO:0000256" key="3">
    <source>
        <dbReference type="ARBA" id="ARBA00022692"/>
    </source>
</evidence>
<evidence type="ECO:0000256" key="4">
    <source>
        <dbReference type="ARBA" id="ARBA00022989"/>
    </source>
</evidence>
<dbReference type="InterPro" id="IPR050250">
    <property type="entry name" value="Macrolide_Exporter_MacB"/>
</dbReference>
<feature type="transmembrane region" description="Helical" evidence="6">
    <location>
        <begin position="21"/>
        <end position="45"/>
    </location>
</feature>
<name>A0A1H7L3K7_9BACT</name>
<evidence type="ECO:0000259" key="8">
    <source>
        <dbReference type="Pfam" id="PF12704"/>
    </source>
</evidence>
<keyword evidence="2" id="KW-1003">Cell membrane</keyword>
<evidence type="ECO:0000313" key="9">
    <source>
        <dbReference type="EMBL" id="SEK93619.1"/>
    </source>
</evidence>